<dbReference type="SUPFAM" id="SSF52540">
    <property type="entry name" value="P-loop containing nucleoside triphosphate hydrolases"/>
    <property type="match status" value="1"/>
</dbReference>
<dbReference type="Gene3D" id="3.40.50.300">
    <property type="entry name" value="P-loop containing nucleotide triphosphate hydrolases"/>
    <property type="match status" value="1"/>
</dbReference>
<gene>
    <name evidence="2" type="ORF">SAMN05216313_102120</name>
</gene>
<name>A0A1I0BTE4_9FIRM</name>
<dbReference type="AlphaFoldDB" id="A0A1I0BTE4"/>
<reference evidence="3" key="1">
    <citation type="submission" date="2016-10" db="EMBL/GenBank/DDBJ databases">
        <authorList>
            <person name="Varghese N."/>
            <person name="Submissions S."/>
        </authorList>
    </citation>
    <scope>NUCLEOTIDE SEQUENCE [LARGE SCALE GENOMIC DNA]</scope>
    <source>
        <strain evidence="3">NLAE-zl-G277</strain>
    </source>
</reference>
<accession>A0A1I0BTE4</accession>
<evidence type="ECO:0000259" key="1">
    <source>
        <dbReference type="Pfam" id="PF21194"/>
    </source>
</evidence>
<dbReference type="Pfam" id="PF21194">
    <property type="entry name" value="TadZ-like_ARD"/>
    <property type="match status" value="1"/>
</dbReference>
<dbReference type="RefSeq" id="WP_092360743.1">
    <property type="nucleotide sequence ID" value="NZ_FOIM01000002.1"/>
</dbReference>
<dbReference type="EMBL" id="FOIM01000002">
    <property type="protein sequence ID" value="SET10202.1"/>
    <property type="molecule type" value="Genomic_DNA"/>
</dbReference>
<keyword evidence="2" id="KW-0969">Cilium</keyword>
<dbReference type="Proteomes" id="UP000198508">
    <property type="component" value="Unassembled WGS sequence"/>
</dbReference>
<organism evidence="2 3">
    <name type="scientific">Enterocloster lavalensis</name>
    <dbReference type="NCBI Taxonomy" id="460384"/>
    <lineage>
        <taxon>Bacteria</taxon>
        <taxon>Bacillati</taxon>
        <taxon>Bacillota</taxon>
        <taxon>Clostridia</taxon>
        <taxon>Lachnospirales</taxon>
        <taxon>Lachnospiraceae</taxon>
        <taxon>Enterocloster</taxon>
    </lineage>
</organism>
<dbReference type="STRING" id="460384.SAMN05216313_102120"/>
<sequence length="366" mass="40361">MNKIHVVIGEQDEQFLVHLVNIMENGFKEYIEAHCFSKPEFYLKYVRNNGGDVFLVDENFGVGAGELGQENCGYLCDSNDEPVLKGYKTVGKYQRPDAIYAQIMDIYANGGLAPVPETEPEPEFQPEPAGPCEVILVQSFSGGTGASTFAAAASMYSASQETRTFYLNLEDSGSSEDFFTAQGSERIDGVLAEMQKGTGNFAGFAASHAQTDAGTGVSYFLPSANALAMARLTAEDWLRLLNALKQSGSYERIFVDCGFGLDERHLAMMDAADKIVVVTDGSEPANTKFYRAFDAVLELQEQNQMNLTARMVLLYNCFSSSKSSSRLEYVELPVVGTIPPVKHALVREIIQVMLERQNIFERMLQL</sequence>
<evidence type="ECO:0000313" key="3">
    <source>
        <dbReference type="Proteomes" id="UP000198508"/>
    </source>
</evidence>
<protein>
    <submittedName>
        <fullName evidence="2">MinD-like ATPase involved in chromosome partitioning or flagellar assembly</fullName>
    </submittedName>
</protein>
<dbReference type="InterPro" id="IPR049086">
    <property type="entry name" value="TadZ-like_ARD"/>
</dbReference>
<dbReference type="Gene3D" id="3.40.50.10850">
    <property type="entry name" value="Ntrc-like two-domain protein"/>
    <property type="match status" value="1"/>
</dbReference>
<proteinExistence type="predicted"/>
<keyword evidence="2" id="KW-0966">Cell projection</keyword>
<feature type="domain" description="TadZ-like receiver" evidence="1">
    <location>
        <begin position="3"/>
        <end position="108"/>
    </location>
</feature>
<evidence type="ECO:0000313" key="2">
    <source>
        <dbReference type="EMBL" id="SET10202.1"/>
    </source>
</evidence>
<keyword evidence="2" id="KW-0282">Flagellum</keyword>
<dbReference type="InterPro" id="IPR027417">
    <property type="entry name" value="P-loop_NTPase"/>
</dbReference>
<keyword evidence="3" id="KW-1185">Reference proteome</keyword>